<organism evidence="3 4">
    <name type="scientific">Rhododendron griersonianum</name>
    <dbReference type="NCBI Taxonomy" id="479676"/>
    <lineage>
        <taxon>Eukaryota</taxon>
        <taxon>Viridiplantae</taxon>
        <taxon>Streptophyta</taxon>
        <taxon>Embryophyta</taxon>
        <taxon>Tracheophyta</taxon>
        <taxon>Spermatophyta</taxon>
        <taxon>Magnoliopsida</taxon>
        <taxon>eudicotyledons</taxon>
        <taxon>Gunneridae</taxon>
        <taxon>Pentapetalae</taxon>
        <taxon>asterids</taxon>
        <taxon>Ericales</taxon>
        <taxon>Ericaceae</taxon>
        <taxon>Ericoideae</taxon>
        <taxon>Rhodoreae</taxon>
        <taxon>Rhododendron</taxon>
    </lineage>
</organism>
<protein>
    <recommendedName>
        <fullName evidence="5">Ubiquitin-like protease family profile domain-containing protein</fullName>
    </recommendedName>
</protein>
<accession>A0AAV6HS94</accession>
<feature type="coiled-coil region" evidence="1">
    <location>
        <begin position="465"/>
        <end position="564"/>
    </location>
</feature>
<reference evidence="3 4" key="1">
    <citation type="submission" date="2020-08" db="EMBL/GenBank/DDBJ databases">
        <title>Plant Genome Project.</title>
        <authorList>
            <person name="Zhang R.-G."/>
        </authorList>
    </citation>
    <scope>NUCLEOTIDE SEQUENCE [LARGE SCALE GENOMIC DNA]</scope>
    <source>
        <strain evidence="3">WSP0</strain>
        <tissue evidence="3">Leaf</tissue>
    </source>
</reference>
<dbReference type="EMBL" id="JACTNZ010000013">
    <property type="protein sequence ID" value="KAG5516610.1"/>
    <property type="molecule type" value="Genomic_DNA"/>
</dbReference>
<dbReference type="Gene3D" id="3.40.395.10">
    <property type="entry name" value="Adenoviral Proteinase, Chain A"/>
    <property type="match status" value="1"/>
</dbReference>
<dbReference type="SUPFAM" id="SSF54001">
    <property type="entry name" value="Cysteine proteinases"/>
    <property type="match status" value="1"/>
</dbReference>
<evidence type="ECO:0000313" key="3">
    <source>
        <dbReference type="EMBL" id="KAG5516610.1"/>
    </source>
</evidence>
<sequence>MYYMCISGNWAFLPWRGGGSRNFEKIRVQRVELAATACSSGVCSVPFEVVRGKGKAKQLDSISDEEDTKEQTCDEEVSKGIIETDTIPNPPKKLKTKKLAGRKPIEVTSSSVPKAEFSKRHAQSQYDFRYWLCEHSNIPNQESPDSIPRLLKWNIAKLRKALKDVKQLQQLPDEKVKDGTLEQTIEEKVESEFEQHGVQQDLGDKDEVNQHEVKNDEFVDVKQLQQLLDEKIQDGTLEQTIEEKVESEFEQHEVQQDAGEKDEGDKVEVAEVENVPDSCGLDDFDTPTAMFHSPLCSGEIDESQAVSFRRDEVTSPKYTSDSTLEPNTLSGKSLTQEEDECLKKLVDNILDDSKKYAQIEYLEKQMEIEKQSNKDALAVIDELRKEKDSITNDMSAKIERLENDKNQMEIEKESICEPLNDKIAKLKKLVESQDKQIIMLKDVMSKGPLTTMHELKNQNQSSEKDLILIDKVESLEKEKKELELQKLKMQEDNEIVIQSKDHQITTLERALARKIEETEEEMKNQIKNLDKQNKKLCLAKDRYIQTLLNKASVLEKQKAKQQDVNNALQMQIDEFKIHEVTQRYADETEGAVHQVTQKATIEKIRRLEREKEELELELLDIRVHEDRQKREAEKSLISPNSNIIALKARERKKNTDEDFVYEEVKKKTKTGKELFMDVDDLKSQEDERQKTKLRKLKANAEVAMLLSRESWMAIETLWNTADMSTEVWSSKDELMHVTAHDIQTLLFESALSTRCVDAYMNILMQQHVDQQPTFILETQQAKSFVFPSFFVRKLIADYINSDSKSSAGKGIENTVHIERCSPQQPDGFVECGVVVIFLMKQYLMNQERSKVISIEECRKTRAEMIHAFLGDQSKSSTSKVPQPVQKLKQIAESSKALKLQSKQYQLRVRQGPKIK</sequence>
<feature type="coiled-coil region" evidence="1">
    <location>
        <begin position="597"/>
        <end position="627"/>
    </location>
</feature>
<name>A0AAV6HS94_9ERIC</name>
<dbReference type="AlphaFoldDB" id="A0AAV6HS94"/>
<dbReference type="InterPro" id="IPR038765">
    <property type="entry name" value="Papain-like_cys_pep_sf"/>
</dbReference>
<keyword evidence="1" id="KW-0175">Coiled coil</keyword>
<proteinExistence type="predicted"/>
<comment type="caution">
    <text evidence="3">The sequence shown here is derived from an EMBL/GenBank/DDBJ whole genome shotgun (WGS) entry which is preliminary data.</text>
</comment>
<dbReference type="Proteomes" id="UP000823749">
    <property type="component" value="Chromosome 13"/>
</dbReference>
<gene>
    <name evidence="3" type="ORF">RHGRI_037364</name>
</gene>
<evidence type="ECO:0000256" key="1">
    <source>
        <dbReference type="SAM" id="Coils"/>
    </source>
</evidence>
<evidence type="ECO:0008006" key="5">
    <source>
        <dbReference type="Google" id="ProtNLM"/>
    </source>
</evidence>
<feature type="compositionally biased region" description="Polar residues" evidence="2">
    <location>
        <begin position="316"/>
        <end position="334"/>
    </location>
</feature>
<feature type="region of interest" description="Disordered" evidence="2">
    <location>
        <begin position="307"/>
        <end position="335"/>
    </location>
</feature>
<keyword evidence="4" id="KW-1185">Reference proteome</keyword>
<feature type="coiled-coil region" evidence="1">
    <location>
        <begin position="366"/>
        <end position="411"/>
    </location>
</feature>
<evidence type="ECO:0000313" key="4">
    <source>
        <dbReference type="Proteomes" id="UP000823749"/>
    </source>
</evidence>
<evidence type="ECO:0000256" key="2">
    <source>
        <dbReference type="SAM" id="MobiDB-lite"/>
    </source>
</evidence>